<dbReference type="RefSeq" id="WP_188886435.1">
    <property type="nucleotide sequence ID" value="NZ_BLYJ01000002.1"/>
</dbReference>
<organism evidence="1 2">
    <name type="scientific">Butyricicoccus faecihominis</name>
    <dbReference type="NCBI Taxonomy" id="1712515"/>
    <lineage>
        <taxon>Bacteria</taxon>
        <taxon>Bacillati</taxon>
        <taxon>Bacillota</taxon>
        <taxon>Clostridia</taxon>
        <taxon>Eubacteriales</taxon>
        <taxon>Butyricicoccaceae</taxon>
        <taxon>Butyricicoccus</taxon>
    </lineage>
</organism>
<reference evidence="1 2" key="1">
    <citation type="submission" date="2020-06" db="EMBL/GenBank/DDBJ databases">
        <title>Characterization of fructooligosaccharide metabolism and fructooligosaccharide-degrading enzymes in human commensal butyrate producers.</title>
        <authorList>
            <person name="Tanno H."/>
            <person name="Fujii T."/>
            <person name="Hirano K."/>
            <person name="Maeno S."/>
            <person name="Tonozuka T."/>
            <person name="Sakamoto M."/>
            <person name="Ohkuma M."/>
            <person name="Tochio T."/>
            <person name="Endo A."/>
        </authorList>
    </citation>
    <scope>NUCLEOTIDE SEQUENCE [LARGE SCALE GENOMIC DNA]</scope>
    <source>
        <strain evidence="1 2">JCM 31056</strain>
    </source>
</reference>
<proteinExistence type="predicted"/>
<protein>
    <submittedName>
        <fullName evidence="1">Uncharacterized protein</fullName>
    </submittedName>
</protein>
<comment type="caution">
    <text evidence="1">The sequence shown here is derived from an EMBL/GenBank/DDBJ whole genome shotgun (WGS) entry which is preliminary data.</text>
</comment>
<keyword evidence="2" id="KW-1185">Reference proteome</keyword>
<accession>A0ABQ1DWE6</accession>
<name>A0ABQ1DWE6_9FIRM</name>
<dbReference type="EMBL" id="BLYJ01000002">
    <property type="protein sequence ID" value="GFO87038.1"/>
    <property type="molecule type" value="Genomic_DNA"/>
</dbReference>
<evidence type="ECO:0000313" key="2">
    <source>
        <dbReference type="Proteomes" id="UP000620147"/>
    </source>
</evidence>
<sequence length="70" mass="7853">MTEKTAVPEYCRGGKKIRAYQCGICDRLDIDDVSDKRFCRAGYWPGCGDPDGCREAFKPITGRGRIGVHR</sequence>
<gene>
    <name evidence="1" type="ORF">BUFA31_02020</name>
</gene>
<dbReference type="Proteomes" id="UP000620147">
    <property type="component" value="Unassembled WGS sequence"/>
</dbReference>
<evidence type="ECO:0000313" key="1">
    <source>
        <dbReference type="EMBL" id="GFO87038.1"/>
    </source>
</evidence>